<sequence length="59" mass="6456">MMAEKLRVLLSPRKKALARDETLAQIAMLVGGLMLARSTKGHAISEEILHAVRVALMKS</sequence>
<organism evidence="1 2">
    <name type="scientific">Hyphomicrobium denitrificans 1NES1</name>
    <dbReference type="NCBI Taxonomy" id="670307"/>
    <lineage>
        <taxon>Bacteria</taxon>
        <taxon>Pseudomonadati</taxon>
        <taxon>Pseudomonadota</taxon>
        <taxon>Alphaproteobacteria</taxon>
        <taxon>Hyphomicrobiales</taxon>
        <taxon>Hyphomicrobiaceae</taxon>
        <taxon>Hyphomicrobium</taxon>
    </lineage>
</organism>
<dbReference type="RefSeq" id="WP_015599367.1">
    <property type="nucleotide sequence ID" value="NC_021172.1"/>
</dbReference>
<dbReference type="AlphaFoldDB" id="N0BAS4"/>
<dbReference type="InterPro" id="IPR036271">
    <property type="entry name" value="Tet_transcr_reg_TetR-rel_C_sf"/>
</dbReference>
<dbReference type="Gene3D" id="1.10.357.10">
    <property type="entry name" value="Tetracycline Repressor, domain 2"/>
    <property type="match status" value="1"/>
</dbReference>
<name>N0BAS4_9HYPH</name>
<dbReference type="EMBL" id="CP005587">
    <property type="protein sequence ID" value="AGK59352.1"/>
    <property type="molecule type" value="Genomic_DNA"/>
</dbReference>
<proteinExistence type="predicted"/>
<reference evidence="1 2" key="1">
    <citation type="journal article" date="2013" name="Genome Announc.">
        <title>Genome sequences for three denitrifying bacterial strains isolated from a uranium- and nitrate-contaminated subsurface environment.</title>
        <authorList>
            <person name="Venkatramanan R."/>
            <person name="Prakash O."/>
            <person name="Woyke T."/>
            <person name="Chain P."/>
            <person name="Goodwin L.A."/>
            <person name="Watson D."/>
            <person name="Brooks S."/>
            <person name="Kostka J.E."/>
            <person name="Green S.J."/>
        </authorList>
    </citation>
    <scope>NUCLEOTIDE SEQUENCE [LARGE SCALE GENOMIC DNA]</scope>
    <source>
        <strain evidence="1 2">1NES1</strain>
    </source>
</reference>
<gene>
    <name evidence="1" type="ORF">HYPDE_38403</name>
</gene>
<dbReference type="Proteomes" id="UP000005952">
    <property type="component" value="Chromosome"/>
</dbReference>
<dbReference type="eggNOG" id="COG1309">
    <property type="taxonomic scope" value="Bacteria"/>
</dbReference>
<accession>N0BAS4</accession>
<evidence type="ECO:0000313" key="2">
    <source>
        <dbReference type="Proteomes" id="UP000005952"/>
    </source>
</evidence>
<protein>
    <submittedName>
        <fullName evidence="1">TetR family transcriptional regulator</fullName>
    </submittedName>
</protein>
<dbReference type="HOGENOM" id="CLU_2954304_0_0_5"/>
<dbReference type="SUPFAM" id="SSF48498">
    <property type="entry name" value="Tetracyclin repressor-like, C-terminal domain"/>
    <property type="match status" value="1"/>
</dbReference>
<keyword evidence="2" id="KW-1185">Reference proteome</keyword>
<dbReference type="KEGG" id="hdt:HYPDE_38403"/>
<evidence type="ECO:0000313" key="1">
    <source>
        <dbReference type="EMBL" id="AGK59352.1"/>
    </source>
</evidence>